<gene>
    <name evidence="1" type="ORF">H5V44_01895</name>
</gene>
<name>A0A7J9SDR4_9EURY</name>
<sequence length="73" mass="8322">MTDAGDGGRLVGDEELERILEETAAEHNVPEAAVKEIYEAQKEVVNMERRGSILKDMRQILEEYVDEWDSGEQ</sequence>
<accession>A0A7J9SDR4</accession>
<organism evidence="1 2">
    <name type="scientific">Halobellus ruber</name>
    <dbReference type="NCBI Taxonomy" id="2761102"/>
    <lineage>
        <taxon>Archaea</taxon>
        <taxon>Methanobacteriati</taxon>
        <taxon>Methanobacteriota</taxon>
        <taxon>Stenosarchaea group</taxon>
        <taxon>Halobacteria</taxon>
        <taxon>Halobacteriales</taxon>
        <taxon>Haloferacaceae</taxon>
        <taxon>Halobellus</taxon>
    </lineage>
</organism>
<evidence type="ECO:0000313" key="1">
    <source>
        <dbReference type="EMBL" id="MBB6645064.1"/>
    </source>
</evidence>
<dbReference type="InterPro" id="IPR046882">
    <property type="entry name" value="Sp-DndD"/>
</dbReference>
<evidence type="ECO:0000313" key="2">
    <source>
        <dbReference type="Proteomes" id="UP000546257"/>
    </source>
</evidence>
<reference evidence="1 2" key="1">
    <citation type="submission" date="2020-08" db="EMBL/GenBank/DDBJ databases">
        <authorList>
            <person name="Seo M.-J."/>
        </authorList>
    </citation>
    <scope>NUCLEOTIDE SEQUENCE [LARGE SCALE GENOMIC DNA]</scope>
    <source>
        <strain evidence="1 2">MBLA0160</strain>
    </source>
</reference>
<comment type="caution">
    <text evidence="1">The sequence shown here is derived from an EMBL/GenBank/DDBJ whole genome shotgun (WGS) entry which is preliminary data.</text>
</comment>
<dbReference type="AlphaFoldDB" id="A0A7J9SDR4"/>
<dbReference type="Pfam" id="PF20306">
    <property type="entry name" value="Sp-DndD"/>
    <property type="match status" value="1"/>
</dbReference>
<dbReference type="Proteomes" id="UP000546257">
    <property type="component" value="Unassembled WGS sequence"/>
</dbReference>
<dbReference type="RefSeq" id="WP_185191442.1">
    <property type="nucleotide sequence ID" value="NZ_JACKXD010000001.1"/>
</dbReference>
<dbReference type="EMBL" id="JACKXD010000001">
    <property type="protein sequence ID" value="MBB6645064.1"/>
    <property type="molecule type" value="Genomic_DNA"/>
</dbReference>
<proteinExistence type="predicted"/>
<keyword evidence="2" id="KW-1185">Reference proteome</keyword>
<protein>
    <submittedName>
        <fullName evidence="1">Uncharacterized protein</fullName>
    </submittedName>
</protein>